<keyword evidence="2" id="KW-0408">Iron</keyword>
<accession>A0ABD1G8J5</accession>
<dbReference type="InterPro" id="IPR007872">
    <property type="entry name" value="DPH_MB_dom"/>
</dbReference>
<dbReference type="InterPro" id="IPR036671">
    <property type="entry name" value="DPH_MB_sf"/>
</dbReference>
<dbReference type="PANTHER" id="PTHR21454">
    <property type="entry name" value="DPH3 HOMOLOG-RELATED"/>
    <property type="match status" value="1"/>
</dbReference>
<dbReference type="Proteomes" id="UP001567538">
    <property type="component" value="Unassembled WGS sequence"/>
</dbReference>
<name>A0ABD1G8J5_SALDI</name>
<comment type="caution">
    <text evidence="4">The sequence shown here is derived from an EMBL/GenBank/DDBJ whole genome shotgun (WGS) entry which is preliminary data.</text>
</comment>
<dbReference type="GO" id="GO:0046872">
    <property type="term" value="F:metal ion binding"/>
    <property type="evidence" value="ECO:0007669"/>
    <property type="project" value="UniProtKB-KW"/>
</dbReference>
<dbReference type="SUPFAM" id="SSF144217">
    <property type="entry name" value="CSL zinc finger"/>
    <property type="match status" value="1"/>
</dbReference>
<dbReference type="PANTHER" id="PTHR21454:SF47">
    <property type="entry name" value="DNAJ HEAT SHOCK N-TERMINAL DOMAIN-CONTAINING PROTEIN"/>
    <property type="match status" value="1"/>
</dbReference>
<proteinExistence type="predicted"/>
<dbReference type="EMBL" id="JBEAFC010000009">
    <property type="protein sequence ID" value="KAL1540442.1"/>
    <property type="molecule type" value="Genomic_DNA"/>
</dbReference>
<evidence type="ECO:0000256" key="2">
    <source>
        <dbReference type="ARBA" id="ARBA00023004"/>
    </source>
</evidence>
<dbReference type="Gene3D" id="3.10.660.10">
    <property type="entry name" value="DPH Zinc finger"/>
    <property type="match status" value="1"/>
</dbReference>
<dbReference type="AlphaFoldDB" id="A0ABD1G8J5"/>
<evidence type="ECO:0000313" key="4">
    <source>
        <dbReference type="EMBL" id="KAL1540442.1"/>
    </source>
</evidence>
<dbReference type="InterPro" id="IPR044248">
    <property type="entry name" value="DPH3/4-like"/>
</dbReference>
<protein>
    <submittedName>
        <fullName evidence="4">DPH4</fullName>
    </submittedName>
</protein>
<sequence>MIRSHNLSCRPHYEAIGVTEDASGAWKVLGDPGSRALYDHELRTLRQDVIAAEDVSLGDMMVVEEEEEEDGCSRCGDFFYISSCELDEMGYQFSRTRGEVLLHSSSSLPASIVLPCGSCSLKLRLVID</sequence>
<dbReference type="PROSITE" id="PS51074">
    <property type="entry name" value="DPH_MB"/>
    <property type="match status" value="1"/>
</dbReference>
<reference evidence="4 5" key="1">
    <citation type="submission" date="2024-06" db="EMBL/GenBank/DDBJ databases">
        <title>A chromosome level genome sequence of Diviner's sage (Salvia divinorum).</title>
        <authorList>
            <person name="Ford S.A."/>
            <person name="Ro D.-K."/>
            <person name="Ness R.W."/>
            <person name="Phillips M.A."/>
        </authorList>
    </citation>
    <scope>NUCLEOTIDE SEQUENCE [LARGE SCALE GENOMIC DNA]</scope>
    <source>
        <strain evidence="4">SAF-2024a</strain>
        <tissue evidence="4">Leaf</tissue>
    </source>
</reference>
<dbReference type="Pfam" id="PF05207">
    <property type="entry name" value="Zn_ribbon_CSL"/>
    <property type="match status" value="1"/>
</dbReference>
<gene>
    <name evidence="4" type="ORF">AAHA92_24796</name>
</gene>
<evidence type="ECO:0000313" key="5">
    <source>
        <dbReference type="Proteomes" id="UP001567538"/>
    </source>
</evidence>
<organism evidence="4 5">
    <name type="scientific">Salvia divinorum</name>
    <name type="common">Maria pastora</name>
    <name type="synonym">Diviner's sage</name>
    <dbReference type="NCBI Taxonomy" id="28513"/>
    <lineage>
        <taxon>Eukaryota</taxon>
        <taxon>Viridiplantae</taxon>
        <taxon>Streptophyta</taxon>
        <taxon>Embryophyta</taxon>
        <taxon>Tracheophyta</taxon>
        <taxon>Spermatophyta</taxon>
        <taxon>Magnoliopsida</taxon>
        <taxon>eudicotyledons</taxon>
        <taxon>Gunneridae</taxon>
        <taxon>Pentapetalae</taxon>
        <taxon>asterids</taxon>
        <taxon>lamiids</taxon>
        <taxon>Lamiales</taxon>
        <taxon>Lamiaceae</taxon>
        <taxon>Nepetoideae</taxon>
        <taxon>Mentheae</taxon>
        <taxon>Salviinae</taxon>
        <taxon>Salvia</taxon>
        <taxon>Salvia subgen. Calosphace</taxon>
    </lineage>
</organism>
<evidence type="ECO:0000259" key="3">
    <source>
        <dbReference type="PROSITE" id="PS51074"/>
    </source>
</evidence>
<keyword evidence="5" id="KW-1185">Reference proteome</keyword>
<evidence type="ECO:0000256" key="1">
    <source>
        <dbReference type="ARBA" id="ARBA00022723"/>
    </source>
</evidence>
<keyword evidence="1" id="KW-0479">Metal-binding</keyword>
<feature type="domain" description="DPH-type MB" evidence="3">
    <location>
        <begin position="46"/>
        <end position="128"/>
    </location>
</feature>